<sequence length="465" mass="54135">MNYNKVLVIGLDCLAPQLAFEEYIDEMPNLKYLKEHGLWGELESTDPPITIPAWMVMATSKDPGMLGAYGFRHRQNFSYDKAWIANSQSFKEETVWDHIADHNKKTCLVGLPPSYPPKPINGWRIGCFLTPGIKSKFTYPEQLAKEVLEIAPNYLFDVNFRTDSRDDLLAELYSMTKERFKVLRYLIKNKPWELFWFVEIGTDRIHHAFWKYIDAEHPFYEEGNRYQYVIRDYYKYIDEEIGSLLQLIDHETAVMIVSDHGAKGMKGAFCINQWLCEQGYLVFEENPIQGTSIEKCKIDWEKTTAWAWGGYYARIFINVKDREQHGIVLQEQYEKVRNELSEALCTIKDHKGNLMDTKVFKPEELYRQSRGDAPDLMVYFDNLSWRSAGTVGWDSLYLFENDLGPDDAVHAKEGCFILYRADQKSVSQKLEGTSIYDIAPTILELFGIEKPIDMEGNDIVQQSRR</sequence>
<accession>A0ABW4UUJ5</accession>
<name>A0ABW4UUJ5_9BACL</name>
<reference evidence="2" key="1">
    <citation type="journal article" date="2019" name="Int. J. Syst. Evol. Microbiol.">
        <title>The Global Catalogue of Microorganisms (GCM) 10K type strain sequencing project: providing services to taxonomists for standard genome sequencing and annotation.</title>
        <authorList>
            <consortium name="The Broad Institute Genomics Platform"/>
            <consortium name="The Broad Institute Genome Sequencing Center for Infectious Disease"/>
            <person name="Wu L."/>
            <person name="Ma J."/>
        </authorList>
    </citation>
    <scope>NUCLEOTIDE SEQUENCE [LARGE SCALE GENOMIC DNA]</scope>
    <source>
        <strain evidence="2">CGMCC 1.15067</strain>
    </source>
</reference>
<dbReference type="Gene3D" id="3.40.720.10">
    <property type="entry name" value="Alkaline Phosphatase, subunit A"/>
    <property type="match status" value="2"/>
</dbReference>
<evidence type="ECO:0000313" key="2">
    <source>
        <dbReference type="Proteomes" id="UP001597403"/>
    </source>
</evidence>
<dbReference type="InterPro" id="IPR017850">
    <property type="entry name" value="Alkaline_phosphatase_core_sf"/>
</dbReference>
<organism evidence="1 2">
    <name type="scientific">Paenibacillus nicotianae</name>
    <dbReference type="NCBI Taxonomy" id="1526551"/>
    <lineage>
        <taxon>Bacteria</taxon>
        <taxon>Bacillati</taxon>
        <taxon>Bacillota</taxon>
        <taxon>Bacilli</taxon>
        <taxon>Bacillales</taxon>
        <taxon>Paenibacillaceae</taxon>
        <taxon>Paenibacillus</taxon>
    </lineage>
</organism>
<dbReference type="SUPFAM" id="SSF53649">
    <property type="entry name" value="Alkaline phosphatase-like"/>
    <property type="match status" value="1"/>
</dbReference>
<dbReference type="EMBL" id="JBHUGF010000010">
    <property type="protein sequence ID" value="MFD1989992.1"/>
    <property type="molecule type" value="Genomic_DNA"/>
</dbReference>
<proteinExistence type="predicted"/>
<comment type="caution">
    <text evidence="1">The sequence shown here is derived from an EMBL/GenBank/DDBJ whole genome shotgun (WGS) entry which is preliminary data.</text>
</comment>
<keyword evidence="2" id="KW-1185">Reference proteome</keyword>
<dbReference type="RefSeq" id="WP_204823707.1">
    <property type="nucleotide sequence ID" value="NZ_JBHUGF010000010.1"/>
</dbReference>
<dbReference type="Proteomes" id="UP001597403">
    <property type="component" value="Unassembled WGS sequence"/>
</dbReference>
<evidence type="ECO:0000313" key="1">
    <source>
        <dbReference type="EMBL" id="MFD1989992.1"/>
    </source>
</evidence>
<gene>
    <name evidence="1" type="ORF">ACFSGI_08480</name>
</gene>
<protein>
    <submittedName>
        <fullName evidence="1">Alkaline phosphatase family protein</fullName>
    </submittedName>
</protein>
<dbReference type="InterPro" id="IPR002591">
    <property type="entry name" value="Phosphodiest/P_Trfase"/>
</dbReference>
<dbReference type="Pfam" id="PF01663">
    <property type="entry name" value="Phosphodiest"/>
    <property type="match status" value="1"/>
</dbReference>